<feature type="domain" description="Multidrug resistance protein MdtA-like barrel-sandwich hybrid" evidence="2">
    <location>
        <begin position="36"/>
        <end position="223"/>
    </location>
</feature>
<proteinExistence type="predicted"/>
<dbReference type="EMBL" id="CP019437">
    <property type="protein sequence ID" value="AQS48794.1"/>
    <property type="molecule type" value="Genomic_DNA"/>
</dbReference>
<dbReference type="PANTHER" id="PTHR30438:SF2">
    <property type="entry name" value="MEMBRANE PROTEIN"/>
    <property type="match status" value="1"/>
</dbReference>
<dbReference type="Gene3D" id="2.40.30.170">
    <property type="match status" value="1"/>
</dbReference>
<reference evidence="3 4" key="1">
    <citation type="submission" date="2017-01" db="EMBL/GenBank/DDBJ databases">
        <title>The complete genome sequence of a sulfur-oxidizing marine bacterium Thioclava sp. 25B10_4T.</title>
        <authorList>
            <person name="Liu Y."/>
            <person name="Lai Q."/>
            <person name="Shao Z."/>
        </authorList>
    </citation>
    <scope>NUCLEOTIDE SEQUENCE [LARGE SCALE GENOMIC DNA]</scope>
    <source>
        <strain evidence="3 4">25B10_4</strain>
    </source>
</reference>
<keyword evidence="4" id="KW-1185">Reference proteome</keyword>
<dbReference type="Proteomes" id="UP000185622">
    <property type="component" value="Chromosome"/>
</dbReference>
<dbReference type="Gene3D" id="2.40.50.100">
    <property type="match status" value="2"/>
</dbReference>
<protein>
    <recommendedName>
        <fullName evidence="2">Multidrug resistance protein MdtA-like barrel-sandwich hybrid domain-containing protein</fullName>
    </recommendedName>
</protein>
<name>A0ABM6IJ22_9RHOB</name>
<evidence type="ECO:0000259" key="2">
    <source>
        <dbReference type="Pfam" id="PF25917"/>
    </source>
</evidence>
<dbReference type="Pfam" id="PF25917">
    <property type="entry name" value="BSH_RND"/>
    <property type="match status" value="1"/>
</dbReference>
<evidence type="ECO:0000256" key="1">
    <source>
        <dbReference type="SAM" id="Coils"/>
    </source>
</evidence>
<organism evidence="3 4">
    <name type="scientific">Thioclava nitratireducens</name>
    <dbReference type="NCBI Taxonomy" id="1915078"/>
    <lineage>
        <taxon>Bacteria</taxon>
        <taxon>Pseudomonadati</taxon>
        <taxon>Pseudomonadota</taxon>
        <taxon>Alphaproteobacteria</taxon>
        <taxon>Rhodobacterales</taxon>
        <taxon>Paracoccaceae</taxon>
        <taxon>Thioclava</taxon>
    </lineage>
</organism>
<dbReference type="SUPFAM" id="SSF111369">
    <property type="entry name" value="HlyD-like secretion proteins"/>
    <property type="match status" value="3"/>
</dbReference>
<accession>A0ABM6IJ22</accession>
<dbReference type="Gene3D" id="1.10.287.470">
    <property type="entry name" value="Helix hairpin bin"/>
    <property type="match status" value="2"/>
</dbReference>
<evidence type="ECO:0000313" key="4">
    <source>
        <dbReference type="Proteomes" id="UP000185622"/>
    </source>
</evidence>
<keyword evidence="1" id="KW-0175">Coiled coil</keyword>
<gene>
    <name evidence="3" type="ORF">BMG03_14065</name>
</gene>
<feature type="coiled-coil region" evidence="1">
    <location>
        <begin position="140"/>
        <end position="200"/>
    </location>
</feature>
<dbReference type="PANTHER" id="PTHR30438">
    <property type="entry name" value="36 KDA ANTIGEN-RELATED"/>
    <property type="match status" value="1"/>
</dbReference>
<sequence>MLDTILAWISALLAAIIPGYGDAPVPHYSGYVEGEYVYVAPSVTGRIKTLAVVEGDTVKADQFLFDMDSTKQQAAVRAAEAKIGTASANLNNLETGSRDPEIEVIKASLEQAIAHRNLAESALKRTEDLFAREIVAQAKVDVDRAALEEAEAQVAQLKAQLEVAALPARSAQLLAAQKTLEAAQADADLARSQLDDMTVAAPVEGRIETVYYKAGEVAAAGAPVLSILPPNALKVLFFLPEAERADFALGDQLEMECDGCDTGIKVTISKMASEPQYTPPIIYSREERSRLVFRAEARIPAGATLLPGQPVSLRRVK</sequence>
<evidence type="ECO:0000313" key="3">
    <source>
        <dbReference type="EMBL" id="AQS48794.1"/>
    </source>
</evidence>
<dbReference type="RefSeq" id="WP_075775611.1">
    <property type="nucleotide sequence ID" value="NZ_CP019437.1"/>
</dbReference>
<dbReference type="InterPro" id="IPR058625">
    <property type="entry name" value="MdtA-like_BSH"/>
</dbReference>